<sequence length="143" mass="16148">WKDILIPGLKLAHNLRPKFQLIMEVRPIGWICGQVLKNFSGRLEGIQKAVMDLIDEFKDDLPAILRISQSNQKKDPVQRTSKVRMALALARINRGTLIQGLTSISSSSKSVAKLLQPQLACRLLELRHISHRLLRELNAPSQP</sequence>
<dbReference type="AlphaFoldDB" id="A0AAW0I2A9"/>
<accession>A0AAW0I2A9</accession>
<feature type="non-terminal residue" evidence="1">
    <location>
        <position position="143"/>
    </location>
</feature>
<dbReference type="InterPro" id="IPR031659">
    <property type="entry name" value="SPATA9"/>
</dbReference>
<gene>
    <name evidence="1" type="ORF">U0070_015947</name>
</gene>
<keyword evidence="2" id="KW-1185">Reference proteome</keyword>
<reference evidence="1 2" key="1">
    <citation type="journal article" date="2023" name="bioRxiv">
        <title>Conserved and derived expression patterns and positive selection on dental genes reveal complex evolutionary context of ever-growing rodent molars.</title>
        <authorList>
            <person name="Calamari Z.T."/>
            <person name="Song A."/>
            <person name="Cohen E."/>
            <person name="Akter M."/>
            <person name="Roy R.D."/>
            <person name="Hallikas O."/>
            <person name="Christensen M.M."/>
            <person name="Li P."/>
            <person name="Marangoni P."/>
            <person name="Jernvall J."/>
            <person name="Klein O.D."/>
        </authorList>
    </citation>
    <scope>NUCLEOTIDE SEQUENCE [LARGE SCALE GENOMIC DNA]</scope>
    <source>
        <strain evidence="1">V071</strain>
    </source>
</reference>
<dbReference type="Pfam" id="PF15824">
    <property type="entry name" value="SPATA9"/>
    <property type="match status" value="1"/>
</dbReference>
<evidence type="ECO:0000313" key="1">
    <source>
        <dbReference type="EMBL" id="KAK7808587.1"/>
    </source>
</evidence>
<proteinExistence type="predicted"/>
<dbReference type="EMBL" id="JBBHLL010000235">
    <property type="protein sequence ID" value="KAK7808587.1"/>
    <property type="molecule type" value="Genomic_DNA"/>
</dbReference>
<organism evidence="1 2">
    <name type="scientific">Myodes glareolus</name>
    <name type="common">Bank vole</name>
    <name type="synonym">Clethrionomys glareolus</name>
    <dbReference type="NCBI Taxonomy" id="447135"/>
    <lineage>
        <taxon>Eukaryota</taxon>
        <taxon>Metazoa</taxon>
        <taxon>Chordata</taxon>
        <taxon>Craniata</taxon>
        <taxon>Vertebrata</taxon>
        <taxon>Euteleostomi</taxon>
        <taxon>Mammalia</taxon>
        <taxon>Eutheria</taxon>
        <taxon>Euarchontoglires</taxon>
        <taxon>Glires</taxon>
        <taxon>Rodentia</taxon>
        <taxon>Myomorpha</taxon>
        <taxon>Muroidea</taxon>
        <taxon>Cricetidae</taxon>
        <taxon>Arvicolinae</taxon>
        <taxon>Myodes</taxon>
    </lineage>
</organism>
<feature type="non-terminal residue" evidence="1">
    <location>
        <position position="1"/>
    </location>
</feature>
<dbReference type="PANTHER" id="PTHR35669:SF1">
    <property type="entry name" value="SPERMATOGENESIS-ASSOCIATED PROTEIN 9"/>
    <property type="match status" value="1"/>
</dbReference>
<dbReference type="PANTHER" id="PTHR35669">
    <property type="entry name" value="SPERMATOGENESIS-ASSOCIATED PROTEIN 9"/>
    <property type="match status" value="1"/>
</dbReference>
<evidence type="ECO:0000313" key="2">
    <source>
        <dbReference type="Proteomes" id="UP001488838"/>
    </source>
</evidence>
<dbReference type="Proteomes" id="UP001488838">
    <property type="component" value="Unassembled WGS sequence"/>
</dbReference>
<comment type="caution">
    <text evidence="1">The sequence shown here is derived from an EMBL/GenBank/DDBJ whole genome shotgun (WGS) entry which is preliminary data.</text>
</comment>
<name>A0AAW0I2A9_MYOGA</name>
<protein>
    <submittedName>
        <fullName evidence="1">Uncharacterized protein</fullName>
    </submittedName>
</protein>